<dbReference type="InterPro" id="IPR015947">
    <property type="entry name" value="PUA-like_sf"/>
</dbReference>
<dbReference type="Pfam" id="PF14810">
    <property type="entry name" value="TGT_C2"/>
    <property type="match status" value="1"/>
</dbReference>
<dbReference type="InterPro" id="IPR036974">
    <property type="entry name" value="PUA_sf"/>
</dbReference>
<protein>
    <submittedName>
        <fullName evidence="4">PUA domain protein</fullName>
    </submittedName>
</protein>
<keyword evidence="2" id="KW-0819">tRNA processing</keyword>
<dbReference type="SUPFAM" id="SSF88697">
    <property type="entry name" value="PUA domain-like"/>
    <property type="match status" value="1"/>
</dbReference>
<dbReference type="PROSITE" id="PS50890">
    <property type="entry name" value="PUA"/>
    <property type="match status" value="1"/>
</dbReference>
<dbReference type="CDD" id="cd21149">
    <property type="entry name" value="PUA_archaeosine_TGT"/>
    <property type="match status" value="1"/>
</dbReference>
<evidence type="ECO:0000313" key="4">
    <source>
        <dbReference type="EMBL" id="KZX14695.1"/>
    </source>
</evidence>
<dbReference type="InterPro" id="IPR040777">
    <property type="entry name" value="DUF5591"/>
</dbReference>
<dbReference type="SUPFAM" id="SSF52141">
    <property type="entry name" value="Uracil-DNA glycosylase-like"/>
    <property type="match status" value="1"/>
</dbReference>
<name>A0A166CNQ7_9EURY</name>
<dbReference type="OrthoDB" id="115061at2157"/>
<dbReference type="InterPro" id="IPR002478">
    <property type="entry name" value="PUA"/>
</dbReference>
<proteinExistence type="inferred from homology"/>
<evidence type="ECO:0000259" key="3">
    <source>
        <dbReference type="SMART" id="SM00359"/>
    </source>
</evidence>
<evidence type="ECO:0000313" key="5">
    <source>
        <dbReference type="Proteomes" id="UP000077245"/>
    </source>
</evidence>
<dbReference type="NCBIfam" id="TIGR00451">
    <property type="entry name" value="unchar_dom_2"/>
    <property type="match status" value="1"/>
</dbReference>
<dbReference type="InterPro" id="IPR004521">
    <property type="entry name" value="Uncharacterised_CHP00451"/>
</dbReference>
<evidence type="ECO:0000256" key="2">
    <source>
        <dbReference type="ARBA" id="ARBA00022694"/>
    </source>
</evidence>
<dbReference type="Gene3D" id="2.30.130.10">
    <property type="entry name" value="PUA domain"/>
    <property type="match status" value="1"/>
</dbReference>
<dbReference type="InterPro" id="IPR038250">
    <property type="entry name" value="TGT_C2_sf"/>
</dbReference>
<reference evidence="4 5" key="1">
    <citation type="submission" date="2016-04" db="EMBL/GenBank/DDBJ databases">
        <title>Genome sequence of Methanobrevibacter curvatus DSM 11111.</title>
        <authorList>
            <person name="Poehlein A."/>
            <person name="Seedorf H."/>
            <person name="Daniel R."/>
        </authorList>
    </citation>
    <scope>NUCLEOTIDE SEQUENCE [LARGE SCALE GENOMIC DNA]</scope>
    <source>
        <strain evidence="4 5">DSM 11111</strain>
    </source>
</reference>
<dbReference type="Gene3D" id="3.40.50.10630">
    <property type="entry name" value="Uracil-DNA glycosylase-like"/>
    <property type="match status" value="1"/>
</dbReference>
<dbReference type="AlphaFoldDB" id="A0A166CNQ7"/>
<sequence>MAKVICSSDESLYRPEVVRWRERMALLKPLGEVVVVLPCSMKKPYSNSKSHQIFKKASRKVQEVILTSPFGICPREMENTYPIQSYDVAVSGKWSNEEKKLAGKLLNQYLDGKDIIAHVSGGYEKVCQEYLDGAIYTCVDGKTTSPDSIYNLRMELKKYSTIKRREKVLNGLKSVAIYQFGENGHEFIDNDTIAKGKYHKKIIRNKNQIAILNNDRGFYSLTLKGGEILNDLGINIVEIDFELSTNTVFAPGINSADSNILPNDEVVVVRNGEVLGVGKAILSGKEMELATKGIGVKIRHRKK</sequence>
<dbReference type="GO" id="GO:0003723">
    <property type="term" value="F:RNA binding"/>
    <property type="evidence" value="ECO:0007669"/>
    <property type="project" value="InterPro"/>
</dbReference>
<dbReference type="InterPro" id="IPR036895">
    <property type="entry name" value="Uracil-DNA_glycosylase-like_sf"/>
</dbReference>
<dbReference type="Gene3D" id="3.10.450.90">
    <property type="entry name" value="ArcTGT, C2 domain"/>
    <property type="match status" value="1"/>
</dbReference>
<dbReference type="PATRIC" id="fig|49547.3.peg.421"/>
<organism evidence="4 5">
    <name type="scientific">Methanobrevibacter curvatus</name>
    <dbReference type="NCBI Taxonomy" id="49547"/>
    <lineage>
        <taxon>Archaea</taxon>
        <taxon>Methanobacteriati</taxon>
        <taxon>Methanobacteriota</taxon>
        <taxon>Methanomada group</taxon>
        <taxon>Methanobacteria</taxon>
        <taxon>Methanobacteriales</taxon>
        <taxon>Methanobacteriaceae</taxon>
        <taxon>Methanobrevibacter</taxon>
    </lineage>
</organism>
<accession>A0A166CNQ7</accession>
<gene>
    <name evidence="4" type="ORF">MBCUR_04070</name>
</gene>
<dbReference type="RefSeq" id="WP_067089558.1">
    <property type="nucleotide sequence ID" value="NZ_LWMV01000072.1"/>
</dbReference>
<dbReference type="GO" id="GO:0008033">
    <property type="term" value="P:tRNA processing"/>
    <property type="evidence" value="ECO:0007669"/>
    <property type="project" value="UniProtKB-KW"/>
</dbReference>
<dbReference type="SMART" id="SM00359">
    <property type="entry name" value="PUA"/>
    <property type="match status" value="1"/>
</dbReference>
<keyword evidence="5" id="KW-1185">Reference proteome</keyword>
<comment type="similarity">
    <text evidence="1">Belongs to the archaeosine synthase type 1 family.</text>
</comment>
<dbReference type="STRING" id="49547.MBCUR_04070"/>
<evidence type="ECO:0000256" key="1">
    <source>
        <dbReference type="ARBA" id="ARBA00008906"/>
    </source>
</evidence>
<dbReference type="Pfam" id="PF01472">
    <property type="entry name" value="PUA"/>
    <property type="match status" value="1"/>
</dbReference>
<dbReference type="Pfam" id="PF17884">
    <property type="entry name" value="DUF5591"/>
    <property type="match status" value="1"/>
</dbReference>
<dbReference type="EMBL" id="LWMV01000072">
    <property type="protein sequence ID" value="KZX14695.1"/>
    <property type="molecule type" value="Genomic_DNA"/>
</dbReference>
<comment type="caution">
    <text evidence="4">The sequence shown here is derived from an EMBL/GenBank/DDBJ whole genome shotgun (WGS) entry which is preliminary data.</text>
</comment>
<dbReference type="Proteomes" id="UP000077245">
    <property type="component" value="Unassembled WGS sequence"/>
</dbReference>
<feature type="domain" description="PUA" evidence="3">
    <location>
        <begin position="235"/>
        <end position="303"/>
    </location>
</feature>
<dbReference type="InterPro" id="IPR029402">
    <property type="entry name" value="TGT_C2"/>
</dbReference>